<feature type="transmembrane region" description="Helical" evidence="7">
    <location>
        <begin position="22"/>
        <end position="40"/>
    </location>
</feature>
<evidence type="ECO:0000256" key="7">
    <source>
        <dbReference type="SAM" id="Phobius"/>
    </source>
</evidence>
<organism evidence="9">
    <name type="scientific">Vanderwaltozyma polyspora (strain ATCC 22028 / DSM 70294 / BCRC 21397 / CBS 2163 / NBRC 10782 / NRRL Y-8283 / UCD 57-17)</name>
    <name type="common">Kluyveromyces polysporus</name>
    <dbReference type="NCBI Taxonomy" id="436907"/>
    <lineage>
        <taxon>Eukaryota</taxon>
        <taxon>Fungi</taxon>
        <taxon>Dikarya</taxon>
        <taxon>Ascomycota</taxon>
        <taxon>Saccharomycotina</taxon>
        <taxon>Saccharomycetes</taxon>
        <taxon>Saccharomycetales</taxon>
        <taxon>Saccharomycetaceae</taxon>
        <taxon>Vanderwaltozyma</taxon>
    </lineage>
</organism>
<dbReference type="InParanoid" id="A7TKH3"/>
<reference evidence="8 9" key="1">
    <citation type="journal article" date="2007" name="Proc. Natl. Acad. Sci. U.S.A.">
        <title>Independent sorting-out of thousands of duplicated gene pairs in two yeast species descended from a whole-genome duplication.</title>
        <authorList>
            <person name="Scannell D.R."/>
            <person name="Frank A.C."/>
            <person name="Conant G.C."/>
            <person name="Byrne K.P."/>
            <person name="Woolfit M."/>
            <person name="Wolfe K.H."/>
        </authorList>
    </citation>
    <scope>NUCLEOTIDE SEQUENCE [LARGE SCALE GENOMIC DNA]</scope>
    <source>
        <strain evidence="9">ATCC 22028 / DSM 70294 / BCRC 21397 / CBS 2163 / NBRC 10782 / NRRL Y-8283 / UCD 57-17</strain>
    </source>
</reference>
<feature type="transmembrane region" description="Helical" evidence="7">
    <location>
        <begin position="47"/>
        <end position="66"/>
    </location>
</feature>
<comment type="subcellular location">
    <subcellularLocation>
        <location evidence="1">Membrane</location>
        <topology evidence="1">Multi-pass membrane protein</topology>
    </subcellularLocation>
</comment>
<dbReference type="KEGG" id="vpo:Kpol_1035p7"/>
<dbReference type="PANTHER" id="PTHR13906">
    <property type="entry name" value="PORCUPINE"/>
    <property type="match status" value="1"/>
</dbReference>
<dbReference type="Pfam" id="PF03062">
    <property type="entry name" value="MBOAT"/>
    <property type="match status" value="1"/>
</dbReference>
<feature type="transmembrane region" description="Helical" evidence="7">
    <location>
        <begin position="449"/>
        <end position="466"/>
    </location>
</feature>
<keyword evidence="6" id="KW-0012">Acyltransferase</keyword>
<dbReference type="PhylomeDB" id="A7TKH3"/>
<gene>
    <name evidence="8" type="ORF">Kpol_1035p7</name>
</gene>
<evidence type="ECO:0000256" key="3">
    <source>
        <dbReference type="ARBA" id="ARBA00022692"/>
    </source>
</evidence>
<dbReference type="RefSeq" id="XP_001645053.1">
    <property type="nucleotide sequence ID" value="XM_001645003.1"/>
</dbReference>
<proteinExistence type="predicted"/>
<accession>A7TKH3</accession>
<dbReference type="AlphaFoldDB" id="A7TKH3"/>
<dbReference type="STRING" id="436907.A7TKH3"/>
<dbReference type="GO" id="GO:0030258">
    <property type="term" value="P:lipid modification"/>
    <property type="evidence" value="ECO:0007669"/>
    <property type="project" value="TreeGrafter"/>
</dbReference>
<dbReference type="PANTHER" id="PTHR13906:SF4">
    <property type="entry name" value="LYSOPHOSPHOLIPID ACYLTRANSFERASE 6"/>
    <property type="match status" value="1"/>
</dbReference>
<evidence type="ECO:0000256" key="4">
    <source>
        <dbReference type="ARBA" id="ARBA00022989"/>
    </source>
</evidence>
<keyword evidence="4 7" id="KW-1133">Transmembrane helix</keyword>
<dbReference type="GO" id="GO:0003841">
    <property type="term" value="F:1-acylglycerol-3-phosphate O-acyltransferase activity"/>
    <property type="evidence" value="ECO:0007669"/>
    <property type="project" value="TreeGrafter"/>
</dbReference>
<dbReference type="Proteomes" id="UP000000267">
    <property type="component" value="Unassembled WGS sequence"/>
</dbReference>
<evidence type="ECO:0000313" key="9">
    <source>
        <dbReference type="Proteomes" id="UP000000267"/>
    </source>
</evidence>
<sequence length="604" mass="70300">MFVIVEGVILYLSVVSNIEPSLVKYLICLVMSYFSNIVLVKIPLKYVGLRCLYIISVATFYLLVVLRSLDSFLILVKNTLVTFLLTRWMASKYMPFVNFFLIMGNLAIHNIYNYFYPPTMKFDTTAIHMILVIKLTSFGWSYFDGTSAKPESLSVYKRSKAVKKHPSLLQFMAYTFFYPTLLTGPSIDYIEFDDWLTGNIFKDYPTSNLAYVPHNWKLSLKKLIKGLVFLLLAGISKTVISEDKLNSKKAFLDRSFIYKIHYLYLLGFAFRLKYYSAWTTAEGACISSGIAYNYYDKDSHSIVWDRMSNIDIWTFEAAQSSYVSIKSWNIKTNNWLKNYVYLRLCNDNEKPTFTATLITFAVSAFWHGINPCYYLTFLTGALYQNCGQYYRKYTRPVFLLGDRVTPSKYKWIYDFIGFYMVKLLFGYLMQPFILLDFSKALEVWSKVGYFGHICVVITYLLFKGPLSTSFKHKCLDHHPVAVSNRKQLNSDSHKLKTLPKIQIELGMKLGSQSQIYFGIPQKYIYEWTEILDEWDIFVNDYSEWKFQNGLELEEDNLVAAFFTFIEQFAESTSPIDPEFINRKKISFNVYSPSSSQNIIDLGID</sequence>
<keyword evidence="2" id="KW-0808">Transferase</keyword>
<dbReference type="GO" id="GO:0005783">
    <property type="term" value="C:endoplasmic reticulum"/>
    <property type="evidence" value="ECO:0007669"/>
    <property type="project" value="TreeGrafter"/>
</dbReference>
<keyword evidence="3 7" id="KW-0812">Transmembrane</keyword>
<evidence type="ECO:0000256" key="2">
    <source>
        <dbReference type="ARBA" id="ARBA00022679"/>
    </source>
</evidence>
<evidence type="ECO:0000313" key="8">
    <source>
        <dbReference type="EMBL" id="EDO17195.1"/>
    </source>
</evidence>
<dbReference type="EMBL" id="DS480408">
    <property type="protein sequence ID" value="EDO17195.1"/>
    <property type="molecule type" value="Genomic_DNA"/>
</dbReference>
<dbReference type="OMA" id="FTGPMMI"/>
<dbReference type="GO" id="GO:0016020">
    <property type="term" value="C:membrane"/>
    <property type="evidence" value="ECO:0007669"/>
    <property type="project" value="UniProtKB-SubCell"/>
</dbReference>
<name>A7TKH3_VANPO</name>
<protein>
    <recommendedName>
        <fullName evidence="10">Lysophospholipid acyltransferase</fullName>
    </recommendedName>
</protein>
<dbReference type="GO" id="GO:0046474">
    <property type="term" value="P:glycerophospholipid biosynthetic process"/>
    <property type="evidence" value="ECO:0007669"/>
    <property type="project" value="TreeGrafter"/>
</dbReference>
<dbReference type="OrthoDB" id="286734at2759"/>
<dbReference type="InterPro" id="IPR049941">
    <property type="entry name" value="LPLAT_7/PORCN-like"/>
</dbReference>
<evidence type="ECO:0000256" key="5">
    <source>
        <dbReference type="ARBA" id="ARBA00023136"/>
    </source>
</evidence>
<evidence type="ECO:0000256" key="1">
    <source>
        <dbReference type="ARBA" id="ARBA00004141"/>
    </source>
</evidence>
<keyword evidence="9" id="KW-1185">Reference proteome</keyword>
<feature type="transmembrane region" description="Helical" evidence="7">
    <location>
        <begin position="411"/>
        <end position="429"/>
    </location>
</feature>
<dbReference type="eggNOG" id="KOG2704">
    <property type="taxonomic scope" value="Eukaryota"/>
</dbReference>
<dbReference type="GeneID" id="5545398"/>
<dbReference type="HOGENOM" id="CLU_011340_5_0_1"/>
<dbReference type="GO" id="GO:0047184">
    <property type="term" value="F:1-acylglycerophosphocholine O-acyltransferase activity"/>
    <property type="evidence" value="ECO:0007669"/>
    <property type="project" value="TreeGrafter"/>
</dbReference>
<feature type="transmembrane region" description="Helical" evidence="7">
    <location>
        <begin position="96"/>
        <end position="115"/>
    </location>
</feature>
<keyword evidence="5 7" id="KW-0472">Membrane</keyword>
<evidence type="ECO:0008006" key="10">
    <source>
        <dbReference type="Google" id="ProtNLM"/>
    </source>
</evidence>
<dbReference type="InterPro" id="IPR004299">
    <property type="entry name" value="MBOAT_fam"/>
</dbReference>
<evidence type="ECO:0000256" key="6">
    <source>
        <dbReference type="ARBA" id="ARBA00023315"/>
    </source>
</evidence>